<feature type="domain" description="High potential iron-sulfur proteins family profile" evidence="9">
    <location>
        <begin position="25"/>
        <end position="101"/>
    </location>
</feature>
<dbReference type="EMBL" id="JBEWZI010000022">
    <property type="protein sequence ID" value="MET7015797.1"/>
    <property type="molecule type" value="Genomic_DNA"/>
</dbReference>
<keyword evidence="11" id="KW-1185">Reference proteome</keyword>
<evidence type="ECO:0000259" key="9">
    <source>
        <dbReference type="PROSITE" id="PS51373"/>
    </source>
</evidence>
<evidence type="ECO:0000256" key="7">
    <source>
        <dbReference type="RuleBase" id="RU000620"/>
    </source>
</evidence>
<evidence type="ECO:0000256" key="6">
    <source>
        <dbReference type="ARBA" id="ARBA00023014"/>
    </source>
</evidence>
<evidence type="ECO:0000256" key="1">
    <source>
        <dbReference type="ARBA" id="ARBA00022448"/>
    </source>
</evidence>
<keyword evidence="3 7" id="KW-0479">Metal-binding</keyword>
<feature type="signal peptide" evidence="8">
    <location>
        <begin position="1"/>
        <end position="27"/>
    </location>
</feature>
<reference evidence="10 11" key="1">
    <citation type="submission" date="2024-07" db="EMBL/GenBank/DDBJ databases">
        <title>Uliginosibacterium flavum JJ3220;KACC:17644.</title>
        <authorList>
            <person name="Kim M.K."/>
        </authorList>
    </citation>
    <scope>NUCLEOTIDE SEQUENCE [LARGE SCALE GENOMIC DNA]</scope>
    <source>
        <strain evidence="10 11">KACC:17644</strain>
    </source>
</reference>
<comment type="similarity">
    <text evidence="7">Belongs to the high-potential iron-sulfur protein (HiPIP) family.</text>
</comment>
<evidence type="ECO:0000256" key="8">
    <source>
        <dbReference type="SAM" id="SignalP"/>
    </source>
</evidence>
<dbReference type="Gene3D" id="4.10.490.10">
    <property type="entry name" value="High potential iron-sulphur protein"/>
    <property type="match status" value="1"/>
</dbReference>
<feature type="chain" id="PRO_5046043246" description="High-potential iron-sulfur protein" evidence="8">
    <location>
        <begin position="28"/>
        <end position="101"/>
    </location>
</feature>
<gene>
    <name evidence="10" type="ORF">ABXR19_16520</name>
</gene>
<keyword evidence="2 7" id="KW-0004">4Fe-4S</keyword>
<sequence length="101" mass="10484">MDSRRRSILIAAPALALGLMASRNAAAQAKVTEADPTGKALGYKEDASKVDTAKFKQFVKGSTCANCNFYAAKGATEGTCAALGARLVVGKGWCSAWVKKA</sequence>
<evidence type="ECO:0000256" key="2">
    <source>
        <dbReference type="ARBA" id="ARBA00022485"/>
    </source>
</evidence>
<name>A0ABV2TPE4_9RHOO</name>
<keyword evidence="1 7" id="KW-0813">Transport</keyword>
<proteinExistence type="inferred from homology"/>
<evidence type="ECO:0000256" key="4">
    <source>
        <dbReference type="ARBA" id="ARBA00022982"/>
    </source>
</evidence>
<dbReference type="PROSITE" id="PS51373">
    <property type="entry name" value="HIPIP"/>
    <property type="match status" value="1"/>
</dbReference>
<protein>
    <recommendedName>
        <fullName evidence="7">High-potential iron-sulfur protein</fullName>
        <shortName evidence="7">HiPIP</shortName>
    </recommendedName>
</protein>
<dbReference type="Pfam" id="PF01355">
    <property type="entry name" value="HIPIP"/>
    <property type="match status" value="1"/>
</dbReference>
<dbReference type="RefSeq" id="WP_354602254.1">
    <property type="nucleotide sequence ID" value="NZ_JBEWZI010000022.1"/>
</dbReference>
<dbReference type="SUPFAM" id="SSF57652">
    <property type="entry name" value="HIPIP (high potential iron protein)"/>
    <property type="match status" value="1"/>
</dbReference>
<keyword evidence="5 7" id="KW-0408">Iron</keyword>
<keyword evidence="6 7" id="KW-0411">Iron-sulfur</keyword>
<organism evidence="10 11">
    <name type="scientific">Uliginosibacterium flavum</name>
    <dbReference type="NCBI Taxonomy" id="1396831"/>
    <lineage>
        <taxon>Bacteria</taxon>
        <taxon>Pseudomonadati</taxon>
        <taxon>Pseudomonadota</taxon>
        <taxon>Betaproteobacteria</taxon>
        <taxon>Rhodocyclales</taxon>
        <taxon>Zoogloeaceae</taxon>
        <taxon>Uliginosibacterium</taxon>
    </lineage>
</organism>
<keyword evidence="8" id="KW-0732">Signal</keyword>
<dbReference type="Proteomes" id="UP001549691">
    <property type="component" value="Unassembled WGS sequence"/>
</dbReference>
<comment type="caution">
    <text evidence="10">The sequence shown here is derived from an EMBL/GenBank/DDBJ whole genome shotgun (WGS) entry which is preliminary data.</text>
</comment>
<evidence type="ECO:0000256" key="3">
    <source>
        <dbReference type="ARBA" id="ARBA00022723"/>
    </source>
</evidence>
<evidence type="ECO:0000256" key="5">
    <source>
        <dbReference type="ARBA" id="ARBA00023004"/>
    </source>
</evidence>
<comment type="function">
    <text evidence="7">Specific class of high-redox-potential 4Fe-4S ferredoxins. Functions in anaerobic electron transport in most purple and in some other photosynthetic bacteria and in at least one genus (Paracoccus) of halophilic, denitrifying bacteria.</text>
</comment>
<evidence type="ECO:0000313" key="10">
    <source>
        <dbReference type="EMBL" id="MET7015797.1"/>
    </source>
</evidence>
<accession>A0ABV2TPE4</accession>
<dbReference type="InterPro" id="IPR036369">
    <property type="entry name" value="HIPIP_sf"/>
</dbReference>
<comment type="subunit">
    <text evidence="7">Homodimer.</text>
</comment>
<dbReference type="InterPro" id="IPR000170">
    <property type="entry name" value="High_potential_FeS_prot"/>
</dbReference>
<keyword evidence="4 7" id="KW-0249">Electron transport</keyword>
<evidence type="ECO:0000313" key="11">
    <source>
        <dbReference type="Proteomes" id="UP001549691"/>
    </source>
</evidence>